<accession>A0A0R1TZE1</accession>
<dbReference type="Proteomes" id="UP000051922">
    <property type="component" value="Unassembled WGS sequence"/>
</dbReference>
<feature type="transmembrane region" description="Helical" evidence="1">
    <location>
        <begin position="403"/>
        <end position="424"/>
    </location>
</feature>
<keyword evidence="1" id="KW-0472">Membrane</keyword>
<feature type="transmembrane region" description="Helical" evidence="1">
    <location>
        <begin position="234"/>
        <end position="255"/>
    </location>
</feature>
<keyword evidence="2" id="KW-0808">Transferase</keyword>
<organism evidence="2 3">
    <name type="scientific">Lacticaseibacillus pantheris DSM 15945 = JCM 12539 = NBRC 106106</name>
    <dbReference type="NCBI Taxonomy" id="1423783"/>
    <lineage>
        <taxon>Bacteria</taxon>
        <taxon>Bacillati</taxon>
        <taxon>Bacillota</taxon>
        <taxon>Bacilli</taxon>
        <taxon>Lactobacillales</taxon>
        <taxon>Lactobacillaceae</taxon>
        <taxon>Lacticaseibacillus</taxon>
    </lineage>
</organism>
<dbReference type="STRING" id="1423783.FC50_GL000736"/>
<feature type="transmembrane region" description="Helical" evidence="1">
    <location>
        <begin position="163"/>
        <end position="180"/>
    </location>
</feature>
<evidence type="ECO:0000256" key="1">
    <source>
        <dbReference type="SAM" id="Phobius"/>
    </source>
</evidence>
<dbReference type="GO" id="GO:0016740">
    <property type="term" value="F:transferase activity"/>
    <property type="evidence" value="ECO:0007669"/>
    <property type="project" value="UniProtKB-KW"/>
</dbReference>
<feature type="transmembrane region" description="Helical" evidence="1">
    <location>
        <begin position="351"/>
        <end position="371"/>
    </location>
</feature>
<keyword evidence="1" id="KW-0812">Transmembrane</keyword>
<comment type="caution">
    <text evidence="2">The sequence shown here is derived from an EMBL/GenBank/DDBJ whole genome shotgun (WGS) entry which is preliminary data.</text>
</comment>
<sequence>MDNQVETLVKRKPRFWRAYENKILIVLNITLVFVFLILLLYKVSTVPNVFVDEANYANEVVSFARFGTDIHGLHLPIYLSSVWGQGQSILYAIVDAPLVRWFGFSMVTLRVPFLLMNWLILCLLIFKVYQWSKSLRLTTMVNIALISSPWIFISSRWILDANIAPLMFMLATILFASGAMSKSKLLRIIDVLFGALFLSLTAYGYVAAWLYLPVVCVLYFIAFVKDDSFKIWEYIVSVAVILLVAVPIIVFAYRVNILKLTHATKFLFFDIPPLPANRVGSLINLRGPGLINRCMHNLVDGLLIYLGGNDYLQWNSVSPFGAVAPWLLIFAPVGMLGNLETMPKAIQLFRRLLTLNIVAFIPLALVVTPNYNHWNLLNIPLAILVGLGLFLCIQRFRETSIRLLFVLVPICTFAYFLPFGYFGVGTEGSFFENGLVRFRDVQKLNQTVTSSSDSSRLYVDSLSWKFMYFRMVQAPISHSMYLNRTGTKSDFSKKMGDFSRYGSLRDMSIFRGGTKGDFILRSSKEPMPGWKYCYSVTWNNVPQYLFKKSK</sequence>
<dbReference type="PATRIC" id="fig|1423783.4.peg.761"/>
<reference evidence="2 3" key="1">
    <citation type="journal article" date="2015" name="Genome Announc.">
        <title>Expanding the biotechnology potential of lactobacilli through comparative genomics of 213 strains and associated genera.</title>
        <authorList>
            <person name="Sun Z."/>
            <person name="Harris H.M."/>
            <person name="McCann A."/>
            <person name="Guo C."/>
            <person name="Argimon S."/>
            <person name="Zhang W."/>
            <person name="Yang X."/>
            <person name="Jeffery I.B."/>
            <person name="Cooney J.C."/>
            <person name="Kagawa T.F."/>
            <person name="Liu W."/>
            <person name="Song Y."/>
            <person name="Salvetti E."/>
            <person name="Wrobel A."/>
            <person name="Rasinkangas P."/>
            <person name="Parkhill J."/>
            <person name="Rea M.C."/>
            <person name="O'Sullivan O."/>
            <person name="Ritari J."/>
            <person name="Douillard F.P."/>
            <person name="Paul Ross R."/>
            <person name="Yang R."/>
            <person name="Briner A.E."/>
            <person name="Felis G.E."/>
            <person name="de Vos W.M."/>
            <person name="Barrangou R."/>
            <person name="Klaenhammer T.R."/>
            <person name="Caufield P.W."/>
            <person name="Cui Y."/>
            <person name="Zhang H."/>
            <person name="O'Toole P.W."/>
        </authorList>
    </citation>
    <scope>NUCLEOTIDE SEQUENCE [LARGE SCALE GENOMIC DNA]</scope>
    <source>
        <strain evidence="2 3">DSM 15945</strain>
    </source>
</reference>
<dbReference type="AlphaFoldDB" id="A0A0R1TZE1"/>
<feature type="transmembrane region" description="Helical" evidence="1">
    <location>
        <begin position="377"/>
        <end position="396"/>
    </location>
</feature>
<feature type="transmembrane region" description="Helical" evidence="1">
    <location>
        <begin position="101"/>
        <end position="125"/>
    </location>
</feature>
<evidence type="ECO:0000313" key="3">
    <source>
        <dbReference type="Proteomes" id="UP000051922"/>
    </source>
</evidence>
<protein>
    <submittedName>
        <fullName evidence="2">Glycosyltransferase</fullName>
    </submittedName>
</protein>
<keyword evidence="3" id="KW-1185">Reference proteome</keyword>
<dbReference type="EMBL" id="AZFJ01000044">
    <property type="protein sequence ID" value="KRL86487.1"/>
    <property type="molecule type" value="Genomic_DNA"/>
</dbReference>
<dbReference type="RefSeq" id="WP_056956530.1">
    <property type="nucleotide sequence ID" value="NZ_AZFJ01000044.1"/>
</dbReference>
<dbReference type="OrthoDB" id="974040at2"/>
<feature type="transmembrane region" description="Helical" evidence="1">
    <location>
        <begin position="320"/>
        <end position="339"/>
    </location>
</feature>
<name>A0A0R1TZE1_9LACO</name>
<evidence type="ECO:0000313" key="2">
    <source>
        <dbReference type="EMBL" id="KRL86487.1"/>
    </source>
</evidence>
<feature type="transmembrane region" description="Helical" evidence="1">
    <location>
        <begin position="192"/>
        <end position="222"/>
    </location>
</feature>
<proteinExistence type="predicted"/>
<feature type="transmembrane region" description="Helical" evidence="1">
    <location>
        <begin position="21"/>
        <end position="41"/>
    </location>
</feature>
<keyword evidence="1" id="KW-1133">Transmembrane helix</keyword>
<gene>
    <name evidence="2" type="ORF">FC50_GL000736</name>
</gene>